<feature type="region of interest" description="Disordered" evidence="11">
    <location>
        <begin position="748"/>
        <end position="785"/>
    </location>
</feature>
<evidence type="ECO:0000256" key="11">
    <source>
        <dbReference type="SAM" id="MobiDB-lite"/>
    </source>
</evidence>
<dbReference type="Proteomes" id="UP001141434">
    <property type="component" value="Unassembled WGS sequence"/>
</dbReference>
<evidence type="ECO:0000256" key="8">
    <source>
        <dbReference type="ARBA" id="ARBA00023010"/>
    </source>
</evidence>
<dbReference type="GO" id="GO:0006606">
    <property type="term" value="P:protein import into nucleus"/>
    <property type="evidence" value="ECO:0007669"/>
    <property type="project" value="TreeGrafter"/>
</dbReference>
<feature type="compositionally biased region" description="Polar residues" evidence="11">
    <location>
        <begin position="773"/>
        <end position="782"/>
    </location>
</feature>
<feature type="compositionally biased region" description="Polar residues" evidence="11">
    <location>
        <begin position="1210"/>
        <end position="1221"/>
    </location>
</feature>
<comment type="subcellular location">
    <subcellularLocation>
        <location evidence="1">Nucleus</location>
        <location evidence="1">Nuclear pore complex</location>
    </subcellularLocation>
</comment>
<keyword evidence="6" id="KW-0509">mRNA transport</keyword>
<dbReference type="PANTHER" id="PTHR23198:SF6">
    <property type="entry name" value="NUCLEAR PORE COMPLEX PROTEIN NUP98-NUP96"/>
    <property type="match status" value="1"/>
</dbReference>
<comment type="caution">
    <text evidence="13">The sequence shown here is derived from an EMBL/GenBank/DDBJ whole genome shotgun (WGS) entry which is preliminary data.</text>
</comment>
<feature type="compositionally biased region" description="Acidic residues" evidence="11">
    <location>
        <begin position="1182"/>
        <end position="1191"/>
    </location>
</feature>
<dbReference type="InterPro" id="IPR007230">
    <property type="entry name" value="Nup98_auto-Pept-S59_dom"/>
</dbReference>
<keyword evidence="9" id="KW-0906">Nuclear pore complex</keyword>
<protein>
    <recommendedName>
        <fullName evidence="12">Peptidase S59 domain-containing protein</fullName>
    </recommendedName>
</protein>
<dbReference type="GO" id="GO:0044614">
    <property type="term" value="C:nuclear pore cytoplasmic filaments"/>
    <property type="evidence" value="ECO:0007669"/>
    <property type="project" value="TreeGrafter"/>
</dbReference>
<dbReference type="InterPro" id="IPR021967">
    <property type="entry name" value="Nup98_C"/>
</dbReference>
<dbReference type="GO" id="GO:0000973">
    <property type="term" value="P:post-transcriptional tethering of RNA polymerase II gene DNA at nuclear periphery"/>
    <property type="evidence" value="ECO:0007669"/>
    <property type="project" value="TreeGrafter"/>
</dbReference>
<dbReference type="GO" id="GO:0034398">
    <property type="term" value="P:telomere tethering at nuclear periphery"/>
    <property type="evidence" value="ECO:0007669"/>
    <property type="project" value="TreeGrafter"/>
</dbReference>
<feature type="region of interest" description="Disordered" evidence="11">
    <location>
        <begin position="1134"/>
        <end position="1235"/>
    </location>
</feature>
<name>A0A9W9FK70_9EURO</name>
<evidence type="ECO:0000256" key="10">
    <source>
        <dbReference type="ARBA" id="ARBA00023242"/>
    </source>
</evidence>
<dbReference type="GO" id="GO:0017056">
    <property type="term" value="F:structural constituent of nuclear pore"/>
    <property type="evidence" value="ECO:0007669"/>
    <property type="project" value="InterPro"/>
</dbReference>
<organism evidence="13 14">
    <name type="scientific">Penicillium alfredii</name>
    <dbReference type="NCBI Taxonomy" id="1506179"/>
    <lineage>
        <taxon>Eukaryota</taxon>
        <taxon>Fungi</taxon>
        <taxon>Dikarya</taxon>
        <taxon>Ascomycota</taxon>
        <taxon>Pezizomycotina</taxon>
        <taxon>Eurotiomycetes</taxon>
        <taxon>Eurotiomycetidae</taxon>
        <taxon>Eurotiales</taxon>
        <taxon>Aspergillaceae</taxon>
        <taxon>Penicillium</taxon>
    </lineage>
</organism>
<evidence type="ECO:0000256" key="7">
    <source>
        <dbReference type="ARBA" id="ARBA00022927"/>
    </source>
</evidence>
<feature type="region of interest" description="Disordered" evidence="11">
    <location>
        <begin position="1260"/>
        <end position="1290"/>
    </location>
</feature>
<evidence type="ECO:0000256" key="1">
    <source>
        <dbReference type="ARBA" id="ARBA00004567"/>
    </source>
</evidence>
<feature type="region of interest" description="Disordered" evidence="11">
    <location>
        <begin position="292"/>
        <end position="697"/>
    </location>
</feature>
<keyword evidence="5" id="KW-0068">Autocatalytic cleavage</keyword>
<feature type="domain" description="Peptidase S59" evidence="12">
    <location>
        <begin position="914"/>
        <end position="1056"/>
    </location>
</feature>
<dbReference type="GeneID" id="81393654"/>
<keyword evidence="3" id="KW-0813">Transport</keyword>
<feature type="compositionally biased region" description="Polar residues" evidence="11">
    <location>
        <begin position="515"/>
        <end position="524"/>
    </location>
</feature>
<feature type="compositionally biased region" description="Low complexity" evidence="11">
    <location>
        <begin position="585"/>
        <end position="609"/>
    </location>
</feature>
<feature type="compositionally biased region" description="Gly residues" evidence="11">
    <location>
        <begin position="417"/>
        <end position="434"/>
    </location>
</feature>
<dbReference type="OrthoDB" id="3797628at2759"/>
<dbReference type="InterPro" id="IPR025574">
    <property type="entry name" value="Nucleoporin_FG_rpt"/>
</dbReference>
<dbReference type="Gene3D" id="3.30.1610.10">
    <property type="entry name" value="Peptidase S59, nucleoporin"/>
    <property type="match status" value="1"/>
</dbReference>
<evidence type="ECO:0000313" key="13">
    <source>
        <dbReference type="EMBL" id="KAJ5101682.1"/>
    </source>
</evidence>
<evidence type="ECO:0000259" key="12">
    <source>
        <dbReference type="PROSITE" id="PS51434"/>
    </source>
</evidence>
<reference evidence="13" key="2">
    <citation type="journal article" date="2023" name="IMA Fungus">
        <title>Comparative genomic study of the Penicillium genus elucidates a diverse pangenome and 15 lateral gene transfer events.</title>
        <authorList>
            <person name="Petersen C."/>
            <person name="Sorensen T."/>
            <person name="Nielsen M.R."/>
            <person name="Sondergaard T.E."/>
            <person name="Sorensen J.L."/>
            <person name="Fitzpatrick D.A."/>
            <person name="Frisvad J.C."/>
            <person name="Nielsen K.L."/>
        </authorList>
    </citation>
    <scope>NUCLEOTIDE SEQUENCE</scope>
    <source>
        <strain evidence="13">IBT 34128</strain>
    </source>
</reference>
<dbReference type="GO" id="GO:0051028">
    <property type="term" value="P:mRNA transport"/>
    <property type="evidence" value="ECO:0007669"/>
    <property type="project" value="UniProtKB-KW"/>
</dbReference>
<dbReference type="PROSITE" id="PS51434">
    <property type="entry name" value="NUP_C"/>
    <property type="match status" value="1"/>
</dbReference>
<feature type="compositionally biased region" description="Gly residues" evidence="11">
    <location>
        <begin position="568"/>
        <end position="584"/>
    </location>
</feature>
<feature type="region of interest" description="Disordered" evidence="11">
    <location>
        <begin position="1066"/>
        <end position="1097"/>
    </location>
</feature>
<evidence type="ECO:0000313" key="14">
    <source>
        <dbReference type="Proteomes" id="UP001141434"/>
    </source>
</evidence>
<dbReference type="PANTHER" id="PTHR23198">
    <property type="entry name" value="NUCLEOPORIN"/>
    <property type="match status" value="1"/>
</dbReference>
<evidence type="ECO:0000256" key="4">
    <source>
        <dbReference type="ARBA" id="ARBA00022737"/>
    </source>
</evidence>
<keyword evidence="10" id="KW-0539">Nucleus</keyword>
<evidence type="ECO:0000256" key="2">
    <source>
        <dbReference type="ARBA" id="ARBA00008926"/>
    </source>
</evidence>
<feature type="compositionally biased region" description="Low complexity" evidence="11">
    <location>
        <begin position="478"/>
        <end position="493"/>
    </location>
</feature>
<feature type="region of interest" description="Disordered" evidence="11">
    <location>
        <begin position="1302"/>
        <end position="1324"/>
    </location>
</feature>
<keyword evidence="4" id="KW-0677">Repeat</keyword>
<feature type="region of interest" description="Disordered" evidence="11">
    <location>
        <begin position="991"/>
        <end position="1024"/>
    </location>
</feature>
<evidence type="ECO:0000256" key="6">
    <source>
        <dbReference type="ARBA" id="ARBA00022816"/>
    </source>
</evidence>
<accession>A0A9W9FK70</accession>
<feature type="compositionally biased region" description="Gly residues" evidence="11">
    <location>
        <begin position="466"/>
        <end position="477"/>
    </location>
</feature>
<feature type="compositionally biased region" description="Low complexity" evidence="11">
    <location>
        <begin position="435"/>
        <end position="447"/>
    </location>
</feature>
<comment type="similarity">
    <text evidence="2">Belongs to the nucleoporin GLFG family.</text>
</comment>
<keyword evidence="14" id="KW-1185">Reference proteome</keyword>
<keyword evidence="7" id="KW-0653">Protein transport</keyword>
<feature type="compositionally biased region" description="Gly residues" evidence="11">
    <location>
        <begin position="80"/>
        <end position="92"/>
    </location>
</feature>
<dbReference type="GO" id="GO:0006405">
    <property type="term" value="P:RNA export from nucleus"/>
    <property type="evidence" value="ECO:0007669"/>
    <property type="project" value="TreeGrafter"/>
</dbReference>
<proteinExistence type="inferred from homology"/>
<feature type="compositionally biased region" description="Low complexity" evidence="11">
    <location>
        <begin position="618"/>
        <end position="637"/>
    </location>
</feature>
<feature type="region of interest" description="Disordered" evidence="11">
    <location>
        <begin position="798"/>
        <end position="832"/>
    </location>
</feature>
<reference evidence="13" key="1">
    <citation type="submission" date="2022-11" db="EMBL/GenBank/DDBJ databases">
        <authorList>
            <person name="Petersen C."/>
        </authorList>
    </citation>
    <scope>NUCLEOTIDE SEQUENCE</scope>
    <source>
        <strain evidence="13">IBT 34128</strain>
    </source>
</reference>
<evidence type="ECO:0000256" key="3">
    <source>
        <dbReference type="ARBA" id="ARBA00022448"/>
    </source>
</evidence>
<feature type="compositionally biased region" description="Gly residues" evidence="11">
    <location>
        <begin position="383"/>
        <end position="397"/>
    </location>
</feature>
<feature type="compositionally biased region" description="Gly residues" evidence="11">
    <location>
        <begin position="344"/>
        <end position="370"/>
    </location>
</feature>
<dbReference type="FunFam" id="3.30.1610.10:FF:000003">
    <property type="entry name" value="Nucleoporin SONB, putative"/>
    <property type="match status" value="1"/>
</dbReference>
<dbReference type="Pfam" id="PF13634">
    <property type="entry name" value="Nucleoporin_FG"/>
    <property type="match status" value="2"/>
</dbReference>
<dbReference type="SUPFAM" id="SSF82215">
    <property type="entry name" value="C-terminal autoproteolytic domain of nucleoporin nup98"/>
    <property type="match status" value="1"/>
</dbReference>
<feature type="compositionally biased region" description="Polar residues" evidence="11">
    <location>
        <begin position="996"/>
        <end position="1006"/>
    </location>
</feature>
<feature type="compositionally biased region" description="Acidic residues" evidence="11">
    <location>
        <begin position="1139"/>
        <end position="1155"/>
    </location>
</feature>
<dbReference type="RefSeq" id="XP_056512513.1">
    <property type="nucleotide sequence ID" value="XM_056654486.1"/>
</dbReference>
<gene>
    <name evidence="13" type="ORF">NUU61_003904</name>
</gene>
<feature type="compositionally biased region" description="Low complexity" evidence="11">
    <location>
        <begin position="456"/>
        <end position="465"/>
    </location>
</feature>
<feature type="compositionally biased region" description="Gly residues" evidence="11">
    <location>
        <begin position="35"/>
        <end position="53"/>
    </location>
</feature>
<dbReference type="Gene3D" id="1.25.40.690">
    <property type="match status" value="1"/>
</dbReference>
<evidence type="ECO:0000256" key="9">
    <source>
        <dbReference type="ARBA" id="ARBA00023132"/>
    </source>
</evidence>
<dbReference type="Pfam" id="PF12110">
    <property type="entry name" value="Nup96"/>
    <property type="match status" value="1"/>
</dbReference>
<sequence length="1993" mass="208300">MSFGGFGGFGQNNQSSGFGTGSGFGGTNTGGGFGSTSSTFGGGGTTGNTGGSLFGSNTSSGFGSGGGFGTNTQNQSNSLFGGGTQNRPGGFGATNTSSGGSLFGGTQTAGSTGFGGGGFGSSGTTGGFGSNAGAAGGGLFGGNKTGGFGSTTNTTGGFGTGGGFGANTGAGAGAATGTGTAGFGGSGTAFQGALPPCEGTGGTPFNPFTEKDQNSSTMNHYQSVSFMQPYNKFSFEELRLADYQQGRRFGNGSGQAGAFGTSAFGGAGGFGQQQNTAGTGFGASTTPFGGAAATSAPSGFGQTATTGGFGSTPSNPLFGASKPATSLFGGGGTSGTSQPSLFGGTTGTTGGFGSSTGTGSAFGGTGGSLFGGNAQQQTKPAFGGTGGTGTGFGGGTLGQPATSAPNPFGASTAGTTPFGGGQQTGTSAFGGGFGQQNQAQNQTQNKGLFGGGLGGATQQQQPGSSLFGGTGTGGSGTGSSLFGQNQQQQQPQQGTGSLFGGAQPQQTSTGGGLFGTSQNQQQQKPGGLFGSTGGTTGGAFSGFGNTQTQQPGGGGLFGGSQNQQQQKPGGGLFGSTGSTGGGLFGTQSTTGQGAGSSLFGGTQNQQPQAGGLGGGSLFGASQQAPQQQPAPGSLQASLLEGNPYGSQSIFSGLPTPNAPTPGPLATPLSSSVKQKQRTPLPAYKITPHAANRLITPPKRQGYGFSYSTYGSPSSATSTPSGLGNSLLGGSGSLRGSINGSFGRSFSKSYSTSNLRKTFDPDSDSVLSPGALQPGSTRANTGSLKRLTIDRSLRNDLFSRPASISPAPITNGEDAQPADKLKKKVSFDSTTPSDAEVIRVESKSPEPTPEELGFLRSVRKSGSINGIDGVGDTDRPEMESARRDLAVVPENGEPTTASVDGVKRLTFVPGGDPKPGEYWMKPSRAELNKMSRDQLKHVADFTVGRRNCGQVTFNEPVDLTTIELDNLFAKIVDIGVRKITVYPDEGIKPPMGKGLNVPSTLRIQNSWPRGRDRKKPSPLTSGPLFDKHIDRLQKVTDTEFVTYEIETGTWVFKVPHYTTYGLDYDEEDEEGESLDQSTLSAGPDSGTPKAQSDHPASFEQSATFSIDESFVGSMAGVDDDTFDFKKRKLVPGSFGSQAMEAEDEEMRSDGETESFLEEGSTGSTIEQDDEVVTESQQSGDSIVESDEGEDMDMAGSFPNLHRTVERDDSQSTDGDLETTQPISKPFGTPGKPRLNLSGDWAEQLQRTISPRKQNRDALREIQGNAFTDRPLLNGGSPTDKPKESPKKGFSNSIDLMNSLFQQPRKQNAPSPLKASVQPNGIEWPYNKQPKTFAGDTAQMTETEAAFHGSFKPRWGPKDSIVCAKNDLNETIADTEHGWKESFSVFSEARDIAVMTYNKGSESKEMLDVQRQQSTIQRIDGTPLVRMSEVDLHQFTLSPSSRAQSDEERLVWQLVSILFNDEIEDDISAGVPPQLRSKFAHRIKKDRLTRLWEGIVREKHAHDLELIRSPEERAFHLLCSHRVDEACKTLIESENLHLATVVAQIGRDATSQSDIANQIDVWRQNNVLSEISEPVRALFELVAGNALLSEGKSGGALEDRTSSLVLTDRFELDWFQAFGLRLWYGITEDEPIEAAVSKFLEDLATGQESAYPHPSHRTSTRAVLQPGSDTLGRESPLWVILKAYSATTSHTKLPPVELPAALLPESVSGDRLTNRLSFQLHHVLATLVGHHDAIKTNTAKTDHLVWDYASELNASGELVQALFVLLHLSQPTDRKRAVQETLARFAAQLPDPFAADGSTDSAWQFLTADLQLPEAWIWVAKALHARDIGDAAREVDCLIRGKHWNDAHATFCRIVGPTAVVERDYATLDNLVSGFGDGPERKMRGWASGGGVYEDFLRLSTATRGRRDATRLSRLVNALVAMGDRVGKSSGVEGLEERVAFKEMSRAVAGWIAHEDVQSVQSSAVLGLPLTGDARILQTAEMSRRYYGVIMAGGY</sequence>
<feature type="region of interest" description="Disordered" evidence="11">
    <location>
        <begin position="35"/>
        <end position="109"/>
    </location>
</feature>
<dbReference type="InterPro" id="IPR037665">
    <property type="entry name" value="Nucleoporin_S59-like"/>
</dbReference>
<dbReference type="FunFam" id="1.25.40.690:FF:000003">
    <property type="entry name" value="Nucleoporin SONB, putative"/>
    <property type="match status" value="1"/>
</dbReference>
<dbReference type="InterPro" id="IPR036903">
    <property type="entry name" value="Nup98_auto-Pept-S59_dom_sf"/>
</dbReference>
<dbReference type="Pfam" id="PF04096">
    <property type="entry name" value="Nucleoporin2"/>
    <property type="match status" value="1"/>
</dbReference>
<feature type="compositionally biased region" description="Gly residues" evidence="11">
    <location>
        <begin position="527"/>
        <end position="541"/>
    </location>
</feature>
<dbReference type="GO" id="GO:0008139">
    <property type="term" value="F:nuclear localization sequence binding"/>
    <property type="evidence" value="ECO:0007669"/>
    <property type="project" value="TreeGrafter"/>
</dbReference>
<dbReference type="EMBL" id="JAPMSZ010000005">
    <property type="protein sequence ID" value="KAJ5101682.1"/>
    <property type="molecule type" value="Genomic_DNA"/>
</dbReference>
<evidence type="ECO:0000256" key="5">
    <source>
        <dbReference type="ARBA" id="ARBA00022813"/>
    </source>
</evidence>
<dbReference type="Gene3D" id="1.10.10.2360">
    <property type="match status" value="1"/>
</dbReference>
<dbReference type="GO" id="GO:0003723">
    <property type="term" value="F:RNA binding"/>
    <property type="evidence" value="ECO:0007669"/>
    <property type="project" value="TreeGrafter"/>
</dbReference>
<keyword evidence="8" id="KW-0811">Translocation</keyword>
<dbReference type="FunFam" id="1.10.10.2360:FF:000001">
    <property type="entry name" value="Nuclear pore complex protein Nup98-Nup96"/>
    <property type="match status" value="1"/>
</dbReference>